<sequence>MSAATVSRTTSKRPGGFGSGPALHGIMAVTGLIMILFLIAHAWGNYKLFSGQEAFDGYSAYLRTVGEPILPYSGALWIMRTVLLISVVAHIWAAVVLWARMRRATAGRGSARYATRKSPRGVQRSYASFTLRWGGVVIALFVVYHVLHLTVNVIAPGGASDSPYQRMVGGFAVWWVVLSYTVALLALGFHLRHGFWEALASLGANRSRRQRRIYSGIALALALAITIGFLIPPYAVLLGYTGT</sequence>
<comment type="subcellular location">
    <subcellularLocation>
        <location evidence="1">Membrane</location>
    </subcellularLocation>
</comment>
<evidence type="ECO:0000256" key="8">
    <source>
        <dbReference type="SAM" id="Phobius"/>
    </source>
</evidence>
<keyword evidence="10" id="KW-1185">Reference proteome</keyword>
<keyword evidence="3 8" id="KW-0812">Transmembrane</keyword>
<organism evidence="9 10">
    <name type="scientific">Brevibacterium daeguense</name>
    <dbReference type="NCBI Taxonomy" id="909936"/>
    <lineage>
        <taxon>Bacteria</taxon>
        <taxon>Bacillati</taxon>
        <taxon>Actinomycetota</taxon>
        <taxon>Actinomycetes</taxon>
        <taxon>Micrococcales</taxon>
        <taxon>Brevibacteriaceae</taxon>
        <taxon>Brevibacterium</taxon>
    </lineage>
</organism>
<evidence type="ECO:0000256" key="4">
    <source>
        <dbReference type="ARBA" id="ARBA00022723"/>
    </source>
</evidence>
<evidence type="ECO:0000313" key="9">
    <source>
        <dbReference type="EMBL" id="GAA4282577.1"/>
    </source>
</evidence>
<dbReference type="EMBL" id="BAABAZ010000003">
    <property type="protein sequence ID" value="GAA4282577.1"/>
    <property type="molecule type" value="Genomic_DNA"/>
</dbReference>
<dbReference type="InterPro" id="IPR000701">
    <property type="entry name" value="SuccDH_FuR_B_TM-su"/>
</dbReference>
<dbReference type="Proteomes" id="UP001501586">
    <property type="component" value="Unassembled WGS sequence"/>
</dbReference>
<evidence type="ECO:0000256" key="6">
    <source>
        <dbReference type="ARBA" id="ARBA00023004"/>
    </source>
</evidence>
<dbReference type="InterPro" id="IPR011138">
    <property type="entry name" value="Cytochrome_b-558"/>
</dbReference>
<dbReference type="RefSeq" id="WP_236865783.1">
    <property type="nucleotide sequence ID" value="NZ_BAABAZ010000003.1"/>
</dbReference>
<evidence type="ECO:0000256" key="5">
    <source>
        <dbReference type="ARBA" id="ARBA00022989"/>
    </source>
</evidence>
<gene>
    <name evidence="9" type="ORF">GCM10022261_01080</name>
</gene>
<dbReference type="NCBIfam" id="TIGR02046">
    <property type="entry name" value="sdhC_b558_fam"/>
    <property type="match status" value="1"/>
</dbReference>
<name>A0ABP8EF10_9MICO</name>
<keyword evidence="2" id="KW-0349">Heme</keyword>
<evidence type="ECO:0000256" key="3">
    <source>
        <dbReference type="ARBA" id="ARBA00022692"/>
    </source>
</evidence>
<keyword evidence="4" id="KW-0479">Metal-binding</keyword>
<feature type="transmembrane region" description="Helical" evidence="8">
    <location>
        <begin position="77"/>
        <end position="99"/>
    </location>
</feature>
<reference evidence="10" key="1">
    <citation type="journal article" date="2019" name="Int. J. Syst. Evol. Microbiol.">
        <title>The Global Catalogue of Microorganisms (GCM) 10K type strain sequencing project: providing services to taxonomists for standard genome sequencing and annotation.</title>
        <authorList>
            <consortium name="The Broad Institute Genomics Platform"/>
            <consortium name="The Broad Institute Genome Sequencing Center for Infectious Disease"/>
            <person name="Wu L."/>
            <person name="Ma J."/>
        </authorList>
    </citation>
    <scope>NUCLEOTIDE SEQUENCE [LARGE SCALE GENOMIC DNA]</scope>
    <source>
        <strain evidence="10">JCM 17458</strain>
    </source>
</reference>
<protein>
    <submittedName>
        <fullName evidence="9">Succinate dehydrogenase cytochrome b subunit</fullName>
    </submittedName>
</protein>
<evidence type="ECO:0000256" key="7">
    <source>
        <dbReference type="ARBA" id="ARBA00023136"/>
    </source>
</evidence>
<keyword evidence="5 8" id="KW-1133">Transmembrane helix</keyword>
<evidence type="ECO:0000256" key="2">
    <source>
        <dbReference type="ARBA" id="ARBA00022617"/>
    </source>
</evidence>
<dbReference type="InterPro" id="IPR034804">
    <property type="entry name" value="SQR/QFR_C/D"/>
</dbReference>
<evidence type="ECO:0000313" key="10">
    <source>
        <dbReference type="Proteomes" id="UP001501586"/>
    </source>
</evidence>
<proteinExistence type="predicted"/>
<comment type="caution">
    <text evidence="9">The sequence shown here is derived from an EMBL/GenBank/DDBJ whole genome shotgun (WGS) entry which is preliminary data.</text>
</comment>
<dbReference type="SUPFAM" id="SSF81343">
    <property type="entry name" value="Fumarate reductase respiratory complex transmembrane subunits"/>
    <property type="match status" value="1"/>
</dbReference>
<dbReference type="Gene3D" id="1.20.1300.10">
    <property type="entry name" value="Fumarate reductase/succinate dehydrogenase, transmembrane subunit"/>
    <property type="match status" value="1"/>
</dbReference>
<feature type="transmembrane region" description="Helical" evidence="8">
    <location>
        <begin position="21"/>
        <end position="43"/>
    </location>
</feature>
<evidence type="ECO:0000256" key="1">
    <source>
        <dbReference type="ARBA" id="ARBA00004370"/>
    </source>
</evidence>
<keyword evidence="7 8" id="KW-0472">Membrane</keyword>
<feature type="transmembrane region" description="Helical" evidence="8">
    <location>
        <begin position="167"/>
        <end position="191"/>
    </location>
</feature>
<feature type="transmembrane region" description="Helical" evidence="8">
    <location>
        <begin position="212"/>
        <end position="235"/>
    </location>
</feature>
<feature type="transmembrane region" description="Helical" evidence="8">
    <location>
        <begin position="126"/>
        <end position="147"/>
    </location>
</feature>
<accession>A0ABP8EF10</accession>
<dbReference type="Pfam" id="PF01127">
    <property type="entry name" value="Sdh_cyt"/>
    <property type="match status" value="1"/>
</dbReference>
<dbReference type="CDD" id="cd03498">
    <property type="entry name" value="SQR_TypeB_2_TM"/>
    <property type="match status" value="1"/>
</dbReference>
<keyword evidence="6" id="KW-0408">Iron</keyword>